<evidence type="ECO:0000256" key="2">
    <source>
        <dbReference type="SAM" id="SignalP"/>
    </source>
</evidence>
<evidence type="ECO:0000313" key="7">
    <source>
        <dbReference type="Proteomes" id="UP000434957"/>
    </source>
</evidence>
<keyword evidence="7" id="KW-1185">Reference proteome</keyword>
<comment type="caution">
    <text evidence="5">The sequence shown here is derived from an EMBL/GenBank/DDBJ whole genome shotgun (WGS) entry which is preliminary data.</text>
</comment>
<dbReference type="Proteomes" id="UP000429607">
    <property type="component" value="Unassembled WGS sequence"/>
</dbReference>
<keyword evidence="1" id="KW-1133">Transmembrane helix</keyword>
<dbReference type="Proteomes" id="UP000434957">
    <property type="component" value="Unassembled WGS sequence"/>
</dbReference>
<keyword evidence="2" id="KW-0732">Signal</keyword>
<dbReference type="EMBL" id="QXFV01000262">
    <property type="protein sequence ID" value="KAE9043454.1"/>
    <property type="molecule type" value="Genomic_DNA"/>
</dbReference>
<protein>
    <submittedName>
        <fullName evidence="5">Uncharacterized protein</fullName>
    </submittedName>
</protein>
<feature type="transmembrane region" description="Helical" evidence="1">
    <location>
        <begin position="56"/>
        <end position="76"/>
    </location>
</feature>
<accession>A0A6A4FR86</accession>
<dbReference type="AlphaFoldDB" id="A0A6A4FR86"/>
<evidence type="ECO:0000313" key="3">
    <source>
        <dbReference type="EMBL" id="KAE9043144.1"/>
    </source>
</evidence>
<proteinExistence type="predicted"/>
<evidence type="ECO:0000256" key="1">
    <source>
        <dbReference type="SAM" id="Phobius"/>
    </source>
</evidence>
<keyword evidence="1" id="KW-0812">Transmembrane</keyword>
<dbReference type="EMBL" id="QXFT01000270">
    <property type="protein sequence ID" value="KAE9348911.1"/>
    <property type="molecule type" value="Genomic_DNA"/>
</dbReference>
<dbReference type="EMBL" id="QXFU01000129">
    <property type="protein sequence ID" value="KAE9043144.1"/>
    <property type="molecule type" value="Genomic_DNA"/>
</dbReference>
<reference evidence="5 7" key="1">
    <citation type="submission" date="2018-08" db="EMBL/GenBank/DDBJ databases">
        <title>Genomic investigation of the strawberry pathogen Phytophthora fragariae indicates pathogenicity is determined by transcriptional variation in three key races.</title>
        <authorList>
            <person name="Adams T.M."/>
            <person name="Armitage A.D."/>
            <person name="Sobczyk M.K."/>
            <person name="Bates H.J."/>
            <person name="Dunwell J.M."/>
            <person name="Nellist C.F."/>
            <person name="Harrison R.J."/>
        </authorList>
    </citation>
    <scope>NUCLEOTIDE SEQUENCE [LARGE SCALE GENOMIC DNA]</scope>
    <source>
        <strain evidence="4 6">SCRP249</strain>
        <strain evidence="3 8">SCRP324</strain>
        <strain evidence="5 7">SCRP333</strain>
    </source>
</reference>
<organism evidence="5 7">
    <name type="scientific">Phytophthora rubi</name>
    <dbReference type="NCBI Taxonomy" id="129364"/>
    <lineage>
        <taxon>Eukaryota</taxon>
        <taxon>Sar</taxon>
        <taxon>Stramenopiles</taxon>
        <taxon>Oomycota</taxon>
        <taxon>Peronosporomycetes</taxon>
        <taxon>Peronosporales</taxon>
        <taxon>Peronosporaceae</taxon>
        <taxon>Phytophthora</taxon>
    </lineage>
</organism>
<gene>
    <name evidence="4" type="ORF">PR001_g5780</name>
    <name evidence="3" type="ORF">PR002_g3500</name>
    <name evidence="5" type="ORF">PR003_g6173</name>
</gene>
<evidence type="ECO:0000313" key="4">
    <source>
        <dbReference type="EMBL" id="KAE9043454.1"/>
    </source>
</evidence>
<evidence type="ECO:0000313" key="8">
    <source>
        <dbReference type="Proteomes" id="UP000435112"/>
    </source>
</evidence>
<feature type="chain" id="PRO_5036381402" evidence="2">
    <location>
        <begin position="34"/>
        <end position="98"/>
    </location>
</feature>
<name>A0A6A4FR86_9STRA</name>
<feature type="signal peptide" evidence="2">
    <location>
        <begin position="1"/>
        <end position="33"/>
    </location>
</feature>
<dbReference type="Proteomes" id="UP000435112">
    <property type="component" value="Unassembled WGS sequence"/>
</dbReference>
<sequence length="98" mass="10621">MSTQTRPAARPKVRSKLFIKISLLLATVALLTTRWGPPSGYPGCQLLGTPYRTALQVASGCCCTSVAMCLRICLVVSPQIRLHQRQTCLCRSADAWAG</sequence>
<evidence type="ECO:0000313" key="6">
    <source>
        <dbReference type="Proteomes" id="UP000429607"/>
    </source>
</evidence>
<keyword evidence="1" id="KW-0472">Membrane</keyword>
<evidence type="ECO:0000313" key="5">
    <source>
        <dbReference type="EMBL" id="KAE9348911.1"/>
    </source>
</evidence>